<keyword evidence="8" id="KW-0539">Nucleus</keyword>
<dbReference type="EMBL" id="UXUI01013556">
    <property type="protein sequence ID" value="VDD97391.1"/>
    <property type="molecule type" value="Genomic_DNA"/>
</dbReference>
<gene>
    <name evidence="10" type="ORF">EVEC_LOCUS12142</name>
</gene>
<dbReference type="PANTHER" id="PTHR45680">
    <property type="entry name" value="NUCLEAR HORMONE RECEPTOR FAMILY"/>
    <property type="match status" value="1"/>
</dbReference>
<reference evidence="12" key="1">
    <citation type="submission" date="2017-02" db="UniProtKB">
        <authorList>
            <consortium name="WormBaseParasite"/>
        </authorList>
    </citation>
    <scope>IDENTIFICATION</scope>
</reference>
<keyword evidence="2" id="KW-0863">Zinc-finger</keyword>
<dbReference type="Proteomes" id="UP000274131">
    <property type="component" value="Unassembled WGS sequence"/>
</dbReference>
<dbReference type="STRING" id="51028.A0A0N4VPP6"/>
<keyword evidence="11" id="KW-1185">Reference proteome</keyword>
<keyword evidence="7" id="KW-0675">Receptor</keyword>
<keyword evidence="5" id="KW-0238">DNA-binding</keyword>
<dbReference type="GO" id="GO:0043565">
    <property type="term" value="F:sequence-specific DNA binding"/>
    <property type="evidence" value="ECO:0007669"/>
    <property type="project" value="InterPro"/>
</dbReference>
<dbReference type="PROSITE" id="PS51030">
    <property type="entry name" value="NUCLEAR_REC_DBD_2"/>
    <property type="match status" value="1"/>
</dbReference>
<dbReference type="InterPro" id="IPR013088">
    <property type="entry name" value="Znf_NHR/GATA"/>
</dbReference>
<dbReference type="SMART" id="SM00399">
    <property type="entry name" value="ZnF_C4"/>
    <property type="match status" value="1"/>
</dbReference>
<evidence type="ECO:0000256" key="2">
    <source>
        <dbReference type="ARBA" id="ARBA00022771"/>
    </source>
</evidence>
<name>A0A0N4VPP6_ENTVE</name>
<evidence type="ECO:0000259" key="9">
    <source>
        <dbReference type="PROSITE" id="PS51030"/>
    </source>
</evidence>
<dbReference type="PANTHER" id="PTHR45680:SF29">
    <property type="entry name" value="NUCLEAR HORMONE RECEPTOR FAMILY"/>
    <property type="match status" value="1"/>
</dbReference>
<protein>
    <submittedName>
        <fullName evidence="12">Nuclear receptor domain-containing protein</fullName>
    </submittedName>
</protein>
<evidence type="ECO:0000313" key="11">
    <source>
        <dbReference type="Proteomes" id="UP000274131"/>
    </source>
</evidence>
<dbReference type="InterPro" id="IPR001628">
    <property type="entry name" value="Znf_hrmn_rcpt"/>
</dbReference>
<dbReference type="Pfam" id="PF00105">
    <property type="entry name" value="zf-C4"/>
    <property type="match status" value="1"/>
</dbReference>
<evidence type="ECO:0000256" key="3">
    <source>
        <dbReference type="ARBA" id="ARBA00022833"/>
    </source>
</evidence>
<evidence type="ECO:0000256" key="8">
    <source>
        <dbReference type="ARBA" id="ARBA00023242"/>
    </source>
</evidence>
<accession>A0A0N4VPP6</accession>
<keyword evidence="6" id="KW-0804">Transcription</keyword>
<evidence type="ECO:0000256" key="5">
    <source>
        <dbReference type="ARBA" id="ARBA00023125"/>
    </source>
</evidence>
<keyword evidence="4" id="KW-0805">Transcription regulation</keyword>
<keyword evidence="1" id="KW-0479">Metal-binding</keyword>
<evidence type="ECO:0000313" key="12">
    <source>
        <dbReference type="WBParaSite" id="EVEC_0001297501-mRNA-1"/>
    </source>
</evidence>
<evidence type="ECO:0000313" key="10">
    <source>
        <dbReference type="EMBL" id="VDD97391.1"/>
    </source>
</evidence>
<feature type="domain" description="Nuclear receptor" evidence="9">
    <location>
        <begin position="6"/>
        <end position="80"/>
    </location>
</feature>
<evidence type="ECO:0000256" key="6">
    <source>
        <dbReference type="ARBA" id="ARBA00023163"/>
    </source>
</evidence>
<evidence type="ECO:0000256" key="1">
    <source>
        <dbReference type="ARBA" id="ARBA00022723"/>
    </source>
</evidence>
<keyword evidence="3" id="KW-0862">Zinc</keyword>
<dbReference type="GO" id="GO:0003700">
    <property type="term" value="F:DNA-binding transcription factor activity"/>
    <property type="evidence" value="ECO:0007669"/>
    <property type="project" value="InterPro"/>
</dbReference>
<dbReference type="AlphaFoldDB" id="A0A0N4VPP6"/>
<reference evidence="10 11" key="2">
    <citation type="submission" date="2018-10" db="EMBL/GenBank/DDBJ databases">
        <authorList>
            <consortium name="Pathogen Informatics"/>
        </authorList>
    </citation>
    <scope>NUCLEOTIDE SEQUENCE [LARGE SCALE GENOMIC DNA]</scope>
</reference>
<sequence>MFQETEPVCRVCHALAQGMHFGVEACRACAAFFRRSINLKRRYVCRSGSHKCKLFNARNVCRKCRLQKCFEVGMLEESMF</sequence>
<proteinExistence type="predicted"/>
<dbReference type="PRINTS" id="PR00047">
    <property type="entry name" value="STROIDFINGER"/>
</dbReference>
<dbReference type="Gene3D" id="3.30.50.10">
    <property type="entry name" value="Erythroid Transcription Factor GATA-1, subunit A"/>
    <property type="match status" value="1"/>
</dbReference>
<dbReference type="SUPFAM" id="SSF57716">
    <property type="entry name" value="Glucocorticoid receptor-like (DNA-binding domain)"/>
    <property type="match status" value="1"/>
</dbReference>
<organism evidence="12">
    <name type="scientific">Enterobius vermicularis</name>
    <name type="common">Human pinworm</name>
    <dbReference type="NCBI Taxonomy" id="51028"/>
    <lineage>
        <taxon>Eukaryota</taxon>
        <taxon>Metazoa</taxon>
        <taxon>Ecdysozoa</taxon>
        <taxon>Nematoda</taxon>
        <taxon>Chromadorea</taxon>
        <taxon>Rhabditida</taxon>
        <taxon>Spirurina</taxon>
        <taxon>Oxyuridomorpha</taxon>
        <taxon>Oxyuroidea</taxon>
        <taxon>Oxyuridae</taxon>
        <taxon>Enterobius</taxon>
    </lineage>
</organism>
<dbReference type="InterPro" id="IPR051152">
    <property type="entry name" value="C.elegans_Orphan_NR"/>
</dbReference>
<evidence type="ECO:0000256" key="7">
    <source>
        <dbReference type="ARBA" id="ARBA00023170"/>
    </source>
</evidence>
<dbReference type="OrthoDB" id="10018779at2759"/>
<dbReference type="GO" id="GO:0008270">
    <property type="term" value="F:zinc ion binding"/>
    <property type="evidence" value="ECO:0007669"/>
    <property type="project" value="UniProtKB-KW"/>
</dbReference>
<evidence type="ECO:0000256" key="4">
    <source>
        <dbReference type="ARBA" id="ARBA00023015"/>
    </source>
</evidence>
<dbReference type="PROSITE" id="PS00031">
    <property type="entry name" value="NUCLEAR_REC_DBD_1"/>
    <property type="match status" value="1"/>
</dbReference>
<dbReference type="WBParaSite" id="EVEC_0001297501-mRNA-1">
    <property type="protein sequence ID" value="EVEC_0001297501-mRNA-1"/>
    <property type="gene ID" value="EVEC_0001297501"/>
</dbReference>